<evidence type="ECO:0000313" key="2">
    <source>
        <dbReference type="Proteomes" id="UP001152799"/>
    </source>
</evidence>
<dbReference type="Proteomes" id="UP001152799">
    <property type="component" value="Chromosome 9"/>
</dbReference>
<dbReference type="AlphaFoldDB" id="A0A9N9N2J1"/>
<evidence type="ECO:0000313" key="1">
    <source>
        <dbReference type="EMBL" id="CAG9774026.1"/>
    </source>
</evidence>
<accession>A0A9N9N2J1</accession>
<gene>
    <name evidence="1" type="ORF">CEUTPL_LOCUS14409</name>
</gene>
<keyword evidence="2" id="KW-1185">Reference proteome</keyword>
<proteinExistence type="predicted"/>
<sequence>MLVSEPNIDELVVFGKLGNKNKPIPNSSKQLIGREIELIKLRGFETNKPATDNKIPEKKMEVDKELSVPNHLKTLQFKQAPKKNSSCISLRTTLRVLADHFWSADYRLGTTGLIPHREIPEC</sequence>
<protein>
    <submittedName>
        <fullName evidence="1">Uncharacterized protein</fullName>
    </submittedName>
</protein>
<dbReference type="OrthoDB" id="2195431at2759"/>
<name>A0A9N9N2J1_9CUCU</name>
<reference evidence="1" key="1">
    <citation type="submission" date="2022-01" db="EMBL/GenBank/DDBJ databases">
        <authorList>
            <person name="King R."/>
        </authorList>
    </citation>
    <scope>NUCLEOTIDE SEQUENCE</scope>
</reference>
<dbReference type="EMBL" id="OU892285">
    <property type="protein sequence ID" value="CAG9774026.1"/>
    <property type="molecule type" value="Genomic_DNA"/>
</dbReference>
<organism evidence="1 2">
    <name type="scientific">Ceutorhynchus assimilis</name>
    <name type="common">cabbage seed weevil</name>
    <dbReference type="NCBI Taxonomy" id="467358"/>
    <lineage>
        <taxon>Eukaryota</taxon>
        <taxon>Metazoa</taxon>
        <taxon>Ecdysozoa</taxon>
        <taxon>Arthropoda</taxon>
        <taxon>Hexapoda</taxon>
        <taxon>Insecta</taxon>
        <taxon>Pterygota</taxon>
        <taxon>Neoptera</taxon>
        <taxon>Endopterygota</taxon>
        <taxon>Coleoptera</taxon>
        <taxon>Polyphaga</taxon>
        <taxon>Cucujiformia</taxon>
        <taxon>Curculionidae</taxon>
        <taxon>Ceutorhynchinae</taxon>
        <taxon>Ceutorhynchus</taxon>
    </lineage>
</organism>